<protein>
    <recommendedName>
        <fullName evidence="2">CRISPR type III-associated protein domain-containing protein</fullName>
    </recommendedName>
</protein>
<dbReference type="NCBIfam" id="TIGR01894">
    <property type="entry name" value="cas_TM1795_cmr1"/>
    <property type="match status" value="1"/>
</dbReference>
<evidence type="ECO:0000313" key="4">
    <source>
        <dbReference type="Proteomes" id="UP000617979"/>
    </source>
</evidence>
<evidence type="ECO:0000259" key="2">
    <source>
        <dbReference type="Pfam" id="PF03787"/>
    </source>
</evidence>
<name>A0ABQ1G1A8_9BACL</name>
<evidence type="ECO:0000256" key="1">
    <source>
        <dbReference type="ARBA" id="ARBA00023118"/>
    </source>
</evidence>
<dbReference type="RefSeq" id="WP_188429175.1">
    <property type="nucleotide sequence ID" value="NZ_BMEX01000001.1"/>
</dbReference>
<dbReference type="InterPro" id="IPR005537">
    <property type="entry name" value="RAMP_III_fam"/>
</dbReference>
<gene>
    <name evidence="3" type="ORF">GCM10007416_03610</name>
</gene>
<dbReference type="Proteomes" id="UP000617979">
    <property type="component" value="Unassembled WGS sequence"/>
</dbReference>
<dbReference type="Pfam" id="PF03787">
    <property type="entry name" value="RAMPs"/>
    <property type="match status" value="1"/>
</dbReference>
<organism evidence="3 4">
    <name type="scientific">Kroppenstedtia guangzhouensis</name>
    <dbReference type="NCBI Taxonomy" id="1274356"/>
    <lineage>
        <taxon>Bacteria</taxon>
        <taxon>Bacillati</taxon>
        <taxon>Bacillota</taxon>
        <taxon>Bacilli</taxon>
        <taxon>Bacillales</taxon>
        <taxon>Thermoactinomycetaceae</taxon>
        <taxon>Kroppenstedtia</taxon>
    </lineage>
</organism>
<dbReference type="EMBL" id="BMEX01000001">
    <property type="protein sequence ID" value="GGA34127.1"/>
    <property type="molecule type" value="Genomic_DNA"/>
</dbReference>
<feature type="domain" description="CRISPR type III-associated protein" evidence="2">
    <location>
        <begin position="9"/>
        <end position="176"/>
    </location>
</feature>
<reference evidence="4" key="1">
    <citation type="journal article" date="2019" name="Int. J. Syst. Evol. Microbiol.">
        <title>The Global Catalogue of Microorganisms (GCM) 10K type strain sequencing project: providing services to taxonomists for standard genome sequencing and annotation.</title>
        <authorList>
            <consortium name="The Broad Institute Genomics Platform"/>
            <consortium name="The Broad Institute Genome Sequencing Center for Infectious Disease"/>
            <person name="Wu L."/>
            <person name="Ma J."/>
        </authorList>
    </citation>
    <scope>NUCLEOTIDE SEQUENCE [LARGE SCALE GENOMIC DNA]</scope>
    <source>
        <strain evidence="4">CGMCC 1.12404</strain>
    </source>
</reference>
<keyword evidence="4" id="KW-1185">Reference proteome</keyword>
<comment type="caution">
    <text evidence="3">The sequence shown here is derived from an EMBL/GenBank/DDBJ whole genome shotgun (WGS) entry which is preliminary data.</text>
</comment>
<proteinExistence type="predicted"/>
<evidence type="ECO:0000313" key="3">
    <source>
        <dbReference type="EMBL" id="GGA34127.1"/>
    </source>
</evidence>
<dbReference type="InterPro" id="IPR007522">
    <property type="entry name" value="CRISPR-assoc_prot_TM1795"/>
</dbReference>
<sequence>MERLEVKYSIVTPLFLAGADQGKAEVRAPSIKGALRYWYRAVAPRYNLAVPGGSTTYESELFGGTGAGEGQARFLIRTSPVSLKEEVVDRESRILRGVDYLGFSLKPQRDRRTGQQSFRSCIVPGQDLRVSFLMRPVAKKGIESLVAWKSLIASIWLLGHVGGLGSRSRRGFGTVSLKEWRMERNPAAEKLLKELPIACNTDNIEKWYQGFRNGLSRIQSWFDGKPIVDHTVIDPQSSFFYHPAGAASWTEAMRLAGEYLKEFRKENRGGRMALGLPMMVPQRSIRYEPEGFNRVASPVWIRVIRAGERFYPFFALLSAPYPSKLKEKCTRRNMADKEYSAPDMATMMEQLQSYLKNQGFRGEGDR</sequence>
<keyword evidence="1" id="KW-0051">Antiviral defense</keyword>
<accession>A0ABQ1G1A8</accession>